<feature type="region of interest" description="Disordered" evidence="1">
    <location>
        <begin position="291"/>
        <end position="341"/>
    </location>
</feature>
<evidence type="ECO:0000256" key="2">
    <source>
        <dbReference type="SAM" id="SignalP"/>
    </source>
</evidence>
<dbReference type="InterPro" id="IPR002477">
    <property type="entry name" value="Peptidoglycan-bd-like"/>
</dbReference>
<reference evidence="6" key="1">
    <citation type="submission" date="2016-10" db="EMBL/GenBank/DDBJ databases">
        <authorList>
            <person name="Varghese N."/>
            <person name="Submissions S."/>
        </authorList>
    </citation>
    <scope>NUCLEOTIDE SEQUENCE [LARGE SCALE GENOMIC DNA]</scope>
    <source>
        <strain evidence="6">DSM 22127</strain>
    </source>
</reference>
<dbReference type="InterPro" id="IPR017853">
    <property type="entry name" value="GH"/>
</dbReference>
<name>A0A1H1WP38_9ACTN</name>
<dbReference type="InterPro" id="IPR036366">
    <property type="entry name" value="PGBDSf"/>
</dbReference>
<keyword evidence="6" id="KW-1185">Reference proteome</keyword>
<dbReference type="OrthoDB" id="5171321at2"/>
<evidence type="ECO:0000256" key="1">
    <source>
        <dbReference type="SAM" id="MobiDB-lite"/>
    </source>
</evidence>
<dbReference type="SUPFAM" id="SSF47090">
    <property type="entry name" value="PGBD-like"/>
    <property type="match status" value="2"/>
</dbReference>
<evidence type="ECO:0000313" key="5">
    <source>
        <dbReference type="EMBL" id="SDS98834.1"/>
    </source>
</evidence>
<feature type="domain" description="Peptidoglycan binding-like" evidence="3">
    <location>
        <begin position="417"/>
        <end position="473"/>
    </location>
</feature>
<evidence type="ECO:0000259" key="4">
    <source>
        <dbReference type="Pfam" id="PF08924"/>
    </source>
</evidence>
<dbReference type="Gene3D" id="3.20.20.80">
    <property type="entry name" value="Glycosidases"/>
    <property type="match status" value="1"/>
</dbReference>
<dbReference type="Gene3D" id="1.10.101.10">
    <property type="entry name" value="PGBD-like superfamily/PGBD"/>
    <property type="match status" value="2"/>
</dbReference>
<evidence type="ECO:0000259" key="3">
    <source>
        <dbReference type="Pfam" id="PF01471"/>
    </source>
</evidence>
<feature type="signal peptide" evidence="2">
    <location>
        <begin position="1"/>
        <end position="31"/>
    </location>
</feature>
<dbReference type="Pfam" id="PF08924">
    <property type="entry name" value="Rv2525c_GlyHyd-like"/>
    <property type="match status" value="1"/>
</dbReference>
<gene>
    <name evidence="5" type="ORF">SAMN04488570_3222</name>
</gene>
<dbReference type="Pfam" id="PF01471">
    <property type="entry name" value="PG_binding_1"/>
    <property type="match status" value="1"/>
</dbReference>
<protein>
    <submittedName>
        <fullName evidence="5">Putative peptidoglycan binding domain-containing protein</fullName>
    </submittedName>
</protein>
<dbReference type="EMBL" id="LT629757">
    <property type="protein sequence ID" value="SDS98834.1"/>
    <property type="molecule type" value="Genomic_DNA"/>
</dbReference>
<dbReference type="STRING" id="642780.SAMN04488570_3222"/>
<accession>A0A1H1WP38</accession>
<feature type="domain" description="Rv2525c-like glycoside hydrolase-like" evidence="4">
    <location>
        <begin position="60"/>
        <end position="280"/>
    </location>
</feature>
<keyword evidence="2" id="KW-0732">Signal</keyword>
<dbReference type="AlphaFoldDB" id="A0A1H1WP38"/>
<evidence type="ECO:0000313" key="6">
    <source>
        <dbReference type="Proteomes" id="UP000198859"/>
    </source>
</evidence>
<dbReference type="Proteomes" id="UP000198859">
    <property type="component" value="Chromosome I"/>
</dbReference>
<dbReference type="SUPFAM" id="SSF51445">
    <property type="entry name" value="(Trans)glycosidases"/>
    <property type="match status" value="1"/>
</dbReference>
<proteinExistence type="predicted"/>
<organism evidence="5 6">
    <name type="scientific">Nocardioides scoriae</name>
    <dbReference type="NCBI Taxonomy" id="642780"/>
    <lineage>
        <taxon>Bacteria</taxon>
        <taxon>Bacillati</taxon>
        <taxon>Actinomycetota</taxon>
        <taxon>Actinomycetes</taxon>
        <taxon>Propionibacteriales</taxon>
        <taxon>Nocardioidaceae</taxon>
        <taxon>Nocardioides</taxon>
    </lineage>
</organism>
<feature type="compositionally biased region" description="Pro residues" evidence="1">
    <location>
        <begin position="291"/>
        <end position="311"/>
    </location>
</feature>
<feature type="compositionally biased region" description="Polar residues" evidence="1">
    <location>
        <begin position="317"/>
        <end position="341"/>
    </location>
</feature>
<dbReference type="InterPro" id="IPR036365">
    <property type="entry name" value="PGBD-like_sf"/>
</dbReference>
<sequence length="478" mass="51052">MRFSARRLLAPLAAGLLTAGLLGGVPATSYAATNPVTPGTFTGLGFDQCEAPSGSAMRTWMDRSPFRAAGIYISGASRACQRQANLTATWVSDQLADGWHLMPITLGPQASCSSRYPRYGRTIDPTIDATTTNGYAAARAQGAAEARSAVARATALGIVRGSTIFYDLEAFDTSRSQACTSSALWFLDAWTDELHRLRYASGFYSSAASGIKLIDDQRVKVGNPISMPDQIWIADWDGRANTSSTYVRSDGWQSGGRAKQFQGGHDETWGGVRINIDRNYLSLRTPVLPAVPTPTPTPTPVPAPAPTPAPAPATGNPAYTGSNLSDPRCSPSTINQPTYRRTGSIRTAGLVPLQCLLKQQRLYPYAVTGSWNPATEKALAAFQKRAGHPVRTYATRNDWISLVVTGNGRTTLRAGTSGSDVTRVQRALNAATDAQLSVTGRWNSATADAVGDYQRGVSLKATEVVGRLTWGALEKGRF</sequence>
<dbReference type="RefSeq" id="WP_091731732.1">
    <property type="nucleotide sequence ID" value="NZ_LT629757.1"/>
</dbReference>
<dbReference type="InterPro" id="IPR015020">
    <property type="entry name" value="Rv2525c-like_Glyco_Hydro-like"/>
</dbReference>
<feature type="chain" id="PRO_5009264655" evidence="2">
    <location>
        <begin position="32"/>
        <end position="478"/>
    </location>
</feature>